<proteinExistence type="predicted"/>
<keyword evidence="1" id="KW-0812">Transmembrane</keyword>
<dbReference type="Proteomes" id="UP000272117">
    <property type="component" value="Unassembled WGS sequence"/>
</dbReference>
<feature type="transmembrane region" description="Helical" evidence="1">
    <location>
        <begin position="41"/>
        <end position="61"/>
    </location>
</feature>
<accession>A0A3M9N155</accession>
<evidence type="ECO:0000256" key="1">
    <source>
        <dbReference type="SAM" id="Phobius"/>
    </source>
</evidence>
<gene>
    <name evidence="2" type="ORF">EFB08_01000</name>
</gene>
<evidence type="ECO:0000313" key="3">
    <source>
        <dbReference type="Proteomes" id="UP000272117"/>
    </source>
</evidence>
<organism evidence="2 3">
    <name type="scientific">Rufibacter latericius</name>
    <dbReference type="NCBI Taxonomy" id="2487040"/>
    <lineage>
        <taxon>Bacteria</taxon>
        <taxon>Pseudomonadati</taxon>
        <taxon>Bacteroidota</taxon>
        <taxon>Cytophagia</taxon>
        <taxon>Cytophagales</taxon>
        <taxon>Hymenobacteraceae</taxon>
        <taxon>Rufibacter</taxon>
    </lineage>
</organism>
<evidence type="ECO:0008006" key="4">
    <source>
        <dbReference type="Google" id="ProtNLM"/>
    </source>
</evidence>
<reference evidence="2 3" key="1">
    <citation type="submission" date="2018-11" db="EMBL/GenBank/DDBJ databases">
        <title>Rufibacter latericius sp. nov., isolated from water in Baiyang Lake.</title>
        <authorList>
            <person name="Yang Y."/>
        </authorList>
    </citation>
    <scope>NUCLEOTIDE SEQUENCE [LARGE SCALE GENOMIC DNA]</scope>
    <source>
        <strain evidence="2 3">R-22-1c-1</strain>
    </source>
</reference>
<dbReference type="AlphaFoldDB" id="A0A3M9N155"/>
<keyword evidence="3" id="KW-1185">Reference proteome</keyword>
<feature type="transmembrane region" description="Helical" evidence="1">
    <location>
        <begin position="165"/>
        <end position="190"/>
    </location>
</feature>
<feature type="transmembrane region" description="Helical" evidence="1">
    <location>
        <begin position="131"/>
        <end position="153"/>
    </location>
</feature>
<evidence type="ECO:0000313" key="2">
    <source>
        <dbReference type="EMBL" id="RNI31145.1"/>
    </source>
</evidence>
<protein>
    <recommendedName>
        <fullName evidence="4">DUF4234 domain-containing protein</fullName>
    </recommendedName>
</protein>
<keyword evidence="1" id="KW-0472">Membrane</keyword>
<keyword evidence="1" id="KW-1133">Transmembrane helix</keyword>
<feature type="transmembrane region" description="Helical" evidence="1">
    <location>
        <begin position="108"/>
        <end position="125"/>
    </location>
</feature>
<comment type="caution">
    <text evidence="2">The sequence shown here is derived from an EMBL/GenBank/DDBJ whole genome shotgun (WGS) entry which is preliminary data.</text>
</comment>
<sequence>MTFYMELDLPANEENLSPNPTITFSKEEQDIIEEYHQVLPVWKFSMLCFLSFSLYLIYWWYKNWYFIKEMEEREEIMPIWRSIFVIFFGYELNKNVLGRAKSVGYEQSYSPGWLFVAFLLISLLSNLPDPMWLISLVSFVPMIPVLQARNYFFRKANPQGKTSSAFSGGEIVVVVLGAIFFVLVLIGLAVGDATY</sequence>
<dbReference type="EMBL" id="RJJD01000001">
    <property type="protein sequence ID" value="RNI31145.1"/>
    <property type="molecule type" value="Genomic_DNA"/>
</dbReference>
<name>A0A3M9N155_9BACT</name>